<evidence type="ECO:0000256" key="1">
    <source>
        <dbReference type="SAM" id="MobiDB-lite"/>
    </source>
</evidence>
<dbReference type="OrthoDB" id="67700at2759"/>
<dbReference type="GO" id="GO:0005544">
    <property type="term" value="F:calcium-dependent phospholipid binding"/>
    <property type="evidence" value="ECO:0007669"/>
    <property type="project" value="TreeGrafter"/>
</dbReference>
<accession>A0A814Z2R2</accession>
<dbReference type="GO" id="GO:0005509">
    <property type="term" value="F:calcium ion binding"/>
    <property type="evidence" value="ECO:0007669"/>
    <property type="project" value="TreeGrafter"/>
</dbReference>
<gene>
    <name evidence="5" type="ORF">BJG266_LOCUS17729</name>
    <name evidence="4" type="ORF">QVE165_LOCUS16500</name>
    <name evidence="6" type="ORF">QVE165_LOCUS27814</name>
</gene>
<dbReference type="Proteomes" id="UP000663832">
    <property type="component" value="Unassembled WGS sequence"/>
</dbReference>
<feature type="domain" description="C2" evidence="3">
    <location>
        <begin position="304"/>
        <end position="434"/>
    </location>
</feature>
<keyword evidence="7" id="KW-1185">Reference proteome</keyword>
<dbReference type="GO" id="GO:0005886">
    <property type="term" value="C:plasma membrane"/>
    <property type="evidence" value="ECO:0007669"/>
    <property type="project" value="TreeGrafter"/>
</dbReference>
<evidence type="ECO:0000313" key="6">
    <source>
        <dbReference type="EMBL" id="CAF1238067.1"/>
    </source>
</evidence>
<sequence>MENDELQRYVRRLNEKYNEEENVEMLKQSTNKVGKSFPSIMVVTIISSMTIAIFIVGLAISKYYTRRKKQVNDSSYSVTRYFRNQLKSTSCDSFTPSPTLNNNKQSTDVINETSRIIKSSFSWPDTSMLHRQDQEQPESSSSISSSSLSNSSTIEHIAEPASLTFSLRWNETTKTLYVRVISARELFIYRQNRQPLIIDSYVRIELVSTSTENNTSESLPSMRTHIIKKNAYPIYDELFEFSNLEQILNDNYSLRFTISTYDTFTRDEIVGEVNYPLQFNTLDSTEMTFTQNLTARHKQLHNQQLGQMLLSICYQPGDSTLTIIVLKASNLPRIGTTRLINPYFKIYMFYKNQRIVKKRSTIKRTTQSPVYNECFTFNIPNNEIKNIHFDIILFDYDRHMKHDTIGIFSIGKEMNQHWNDVCHRQITKQIAHWYQLKPFNESIH</sequence>
<reference evidence="6" key="1">
    <citation type="submission" date="2021-02" db="EMBL/GenBank/DDBJ databases">
        <authorList>
            <person name="Nowell W R."/>
        </authorList>
    </citation>
    <scope>NUCLEOTIDE SEQUENCE</scope>
</reference>
<dbReference type="EMBL" id="CAJNOM010000213">
    <property type="protein sequence ID" value="CAF1238067.1"/>
    <property type="molecule type" value="Genomic_DNA"/>
</dbReference>
<dbReference type="GO" id="GO:0048791">
    <property type="term" value="P:calcium ion-regulated exocytosis of neurotransmitter"/>
    <property type="evidence" value="ECO:0007669"/>
    <property type="project" value="TreeGrafter"/>
</dbReference>
<dbReference type="GO" id="GO:0030276">
    <property type="term" value="F:clathrin binding"/>
    <property type="evidence" value="ECO:0007669"/>
    <property type="project" value="TreeGrafter"/>
</dbReference>
<keyword evidence="2" id="KW-1133">Transmembrane helix</keyword>
<evidence type="ECO:0000259" key="3">
    <source>
        <dbReference type="PROSITE" id="PS50004"/>
    </source>
</evidence>
<dbReference type="GO" id="GO:0001786">
    <property type="term" value="F:phosphatidylserine binding"/>
    <property type="evidence" value="ECO:0007669"/>
    <property type="project" value="TreeGrafter"/>
</dbReference>
<dbReference type="InterPro" id="IPR000008">
    <property type="entry name" value="C2_dom"/>
</dbReference>
<dbReference type="SUPFAM" id="SSF49562">
    <property type="entry name" value="C2 domain (Calcium/lipid-binding domain, CaLB)"/>
    <property type="match status" value="2"/>
</dbReference>
<evidence type="ECO:0000313" key="5">
    <source>
        <dbReference type="EMBL" id="CAF1034651.1"/>
    </source>
</evidence>
<dbReference type="PANTHER" id="PTHR10024">
    <property type="entry name" value="SYNAPTOTAGMIN"/>
    <property type="match status" value="1"/>
</dbReference>
<dbReference type="GO" id="GO:0006906">
    <property type="term" value="P:vesicle fusion"/>
    <property type="evidence" value="ECO:0007669"/>
    <property type="project" value="TreeGrafter"/>
</dbReference>
<dbReference type="Proteomes" id="UP000663877">
    <property type="component" value="Unassembled WGS sequence"/>
</dbReference>
<keyword evidence="2" id="KW-0472">Membrane</keyword>
<feature type="compositionally biased region" description="Low complexity" evidence="1">
    <location>
        <begin position="139"/>
        <end position="148"/>
    </location>
</feature>
<keyword evidence="2" id="KW-0812">Transmembrane</keyword>
<dbReference type="GO" id="GO:0000149">
    <property type="term" value="F:SNARE binding"/>
    <property type="evidence" value="ECO:0007669"/>
    <property type="project" value="TreeGrafter"/>
</dbReference>
<comment type="caution">
    <text evidence="6">The sequence shown here is derived from an EMBL/GenBank/DDBJ whole genome shotgun (WGS) entry which is preliminary data.</text>
</comment>
<dbReference type="InterPro" id="IPR035892">
    <property type="entry name" value="C2_domain_sf"/>
</dbReference>
<feature type="domain" description="C2" evidence="3">
    <location>
        <begin position="159"/>
        <end position="293"/>
    </location>
</feature>
<dbReference type="PANTHER" id="PTHR10024:SF369">
    <property type="entry name" value="FI18813P1"/>
    <property type="match status" value="1"/>
</dbReference>
<dbReference type="GO" id="GO:0098793">
    <property type="term" value="C:presynapse"/>
    <property type="evidence" value="ECO:0007669"/>
    <property type="project" value="GOC"/>
</dbReference>
<dbReference type="Pfam" id="PF00168">
    <property type="entry name" value="C2"/>
    <property type="match status" value="2"/>
</dbReference>
<dbReference type="SMART" id="SM00239">
    <property type="entry name" value="C2"/>
    <property type="match status" value="2"/>
</dbReference>
<protein>
    <recommendedName>
        <fullName evidence="3">C2 domain-containing protein</fullName>
    </recommendedName>
</protein>
<dbReference type="AlphaFoldDB" id="A0A814Z2R2"/>
<dbReference type="GO" id="GO:0030424">
    <property type="term" value="C:axon"/>
    <property type="evidence" value="ECO:0007669"/>
    <property type="project" value="TreeGrafter"/>
</dbReference>
<feature type="region of interest" description="Disordered" evidence="1">
    <location>
        <begin position="128"/>
        <end position="148"/>
    </location>
</feature>
<proteinExistence type="predicted"/>
<dbReference type="EMBL" id="CAJNOI010000087">
    <property type="protein sequence ID" value="CAF1034651.1"/>
    <property type="molecule type" value="Genomic_DNA"/>
</dbReference>
<name>A0A814Z2R2_9BILA</name>
<feature type="transmembrane region" description="Helical" evidence="2">
    <location>
        <begin position="40"/>
        <end position="60"/>
    </location>
</feature>
<organism evidence="6 7">
    <name type="scientific">Adineta steineri</name>
    <dbReference type="NCBI Taxonomy" id="433720"/>
    <lineage>
        <taxon>Eukaryota</taxon>
        <taxon>Metazoa</taxon>
        <taxon>Spiralia</taxon>
        <taxon>Gnathifera</taxon>
        <taxon>Rotifera</taxon>
        <taxon>Eurotatoria</taxon>
        <taxon>Bdelloidea</taxon>
        <taxon>Adinetida</taxon>
        <taxon>Adinetidae</taxon>
        <taxon>Adineta</taxon>
    </lineage>
</organism>
<dbReference type="EMBL" id="CAJNOM010000092">
    <property type="protein sequence ID" value="CAF1030246.1"/>
    <property type="molecule type" value="Genomic_DNA"/>
</dbReference>
<dbReference type="Gene3D" id="2.60.40.150">
    <property type="entry name" value="C2 domain"/>
    <property type="match status" value="2"/>
</dbReference>
<dbReference type="GO" id="GO:0070382">
    <property type="term" value="C:exocytic vesicle"/>
    <property type="evidence" value="ECO:0007669"/>
    <property type="project" value="TreeGrafter"/>
</dbReference>
<evidence type="ECO:0000313" key="7">
    <source>
        <dbReference type="Proteomes" id="UP000663832"/>
    </source>
</evidence>
<evidence type="ECO:0000256" key="2">
    <source>
        <dbReference type="SAM" id="Phobius"/>
    </source>
</evidence>
<evidence type="ECO:0000313" key="4">
    <source>
        <dbReference type="EMBL" id="CAF1030246.1"/>
    </source>
</evidence>
<dbReference type="PROSITE" id="PS50004">
    <property type="entry name" value="C2"/>
    <property type="match status" value="2"/>
</dbReference>